<dbReference type="PROSITE" id="PS50111">
    <property type="entry name" value="CHEMOTAXIS_TRANSDUC_2"/>
    <property type="match status" value="1"/>
</dbReference>
<dbReference type="CDD" id="cd12912">
    <property type="entry name" value="PDC2_MCP_like"/>
    <property type="match status" value="1"/>
</dbReference>
<dbReference type="PANTHER" id="PTHR43531:SF14">
    <property type="entry name" value="METHYL-ACCEPTING CHEMOTAXIS PROTEIN I-RELATED"/>
    <property type="match status" value="1"/>
</dbReference>
<dbReference type="Gene3D" id="6.10.340.10">
    <property type="match status" value="1"/>
</dbReference>
<proteinExistence type="inferred from homology"/>
<evidence type="ECO:0000313" key="9">
    <source>
        <dbReference type="Proteomes" id="UP000224740"/>
    </source>
</evidence>
<keyword evidence="9" id="KW-1185">Reference proteome</keyword>
<dbReference type="SUPFAM" id="SSF58104">
    <property type="entry name" value="Methyl-accepting chemotaxis protein (MCP) signaling domain"/>
    <property type="match status" value="1"/>
</dbReference>
<evidence type="ECO:0000313" key="8">
    <source>
        <dbReference type="EMBL" id="PHO14384.1"/>
    </source>
</evidence>
<evidence type="ECO:0000256" key="5">
    <source>
        <dbReference type="SAM" id="Phobius"/>
    </source>
</evidence>
<dbReference type="Gene3D" id="1.10.287.950">
    <property type="entry name" value="Methyl-accepting chemotaxis protein"/>
    <property type="match status" value="1"/>
</dbReference>
<sequence length="812" mass="90179">MDFLSKNDTILVNIETKEGEFMFSNWTFAKKLLLSVLSVVLLSSVISIFLISSNTYSSSEKSSKKYIDTLANKYAFESKQDLEKALTSVSSLASVIKQMYENNSYSKELITSITKDMLVNADFALAMAVDLDSNILFENDLSSASTNGHDKEGRFAPYLYKSNSKIILEGLTTVSEGREWVDVPRQTQKVYVTEPYNYEVDGKNILMVTVSAPIITSKNKFLGATTIDISLDSLVKKIGKIKIFETGYGFLLSDKGTIVGHPDKTVLTKNISDNKDYKQAEDIIKSINENKAFNYERKTPTTNTYSYYHIEPFELGKSDVKWALGLTMPKDEYLKDANDMQLFSIIIGIVSFIVVAFVILIGTRTLSKNLTTITNGLESFFKYLNKENKEHTKIEINSNDEFGKMSKMINDNINQTQELIEQDNKLIQNVKEVVTQVKNGHLKHRINTSTQNQSLEELKVIFNEMIEAISTNISDDLNKIEEALSKYQKLDFTYRIKDASGKTVDGFNALANIINEMLIENKTNGLTLQDSANILLSNVGTLSQSSNEAAASIEETAAAIEEITANIKHNNENVLKMAQNANTLKNSATEGETLASQTTIAMDEINTQVTSINDAITVIDQIAFQTNILSLNAAVEAATAGELGKGFAVVAGEVRNLASRSAQAAKEIKSIVENATVKANNGKDISDKMIHGYKNLNENVAKTLELIDDISNASKEQSTGITQINDAVNMLDRQTQQNASIANDTKDIANQTQIIANEIVEETNKKEFLGKESTKAKKIENSIIDTKSKKDNNPLKKQKIINSNKNEDWESF</sequence>
<evidence type="ECO:0000259" key="7">
    <source>
        <dbReference type="PROSITE" id="PS50885"/>
    </source>
</evidence>
<organism evidence="8 9">
    <name type="scientific">Malaciobacter marinus</name>
    <dbReference type="NCBI Taxonomy" id="505249"/>
    <lineage>
        <taxon>Bacteria</taxon>
        <taxon>Pseudomonadati</taxon>
        <taxon>Campylobacterota</taxon>
        <taxon>Epsilonproteobacteria</taxon>
        <taxon>Campylobacterales</taxon>
        <taxon>Arcobacteraceae</taxon>
        <taxon>Malaciobacter</taxon>
    </lineage>
</organism>
<dbReference type="CDD" id="cd12913">
    <property type="entry name" value="PDC1_MCP_like"/>
    <property type="match status" value="1"/>
</dbReference>
<evidence type="ECO:0000259" key="6">
    <source>
        <dbReference type="PROSITE" id="PS50111"/>
    </source>
</evidence>
<dbReference type="Pfam" id="PF00015">
    <property type="entry name" value="MCPsignal"/>
    <property type="match status" value="1"/>
</dbReference>
<feature type="region of interest" description="Disordered" evidence="4">
    <location>
        <begin position="779"/>
        <end position="812"/>
    </location>
</feature>
<comment type="caution">
    <text evidence="8">The sequence shown here is derived from an EMBL/GenBank/DDBJ whole genome shotgun (WGS) entry which is preliminary data.</text>
</comment>
<evidence type="ECO:0000256" key="2">
    <source>
        <dbReference type="ARBA" id="ARBA00029447"/>
    </source>
</evidence>
<dbReference type="InterPro" id="IPR051310">
    <property type="entry name" value="MCP_chemotaxis"/>
</dbReference>
<keyword evidence="1" id="KW-0488">Methylation</keyword>
<dbReference type="InterPro" id="IPR004090">
    <property type="entry name" value="Chemotax_Me-accpt_rcpt"/>
</dbReference>
<dbReference type="SUPFAM" id="SSF103190">
    <property type="entry name" value="Sensory domain-like"/>
    <property type="match status" value="1"/>
</dbReference>
<keyword evidence="5" id="KW-0472">Membrane</keyword>
<dbReference type="Pfam" id="PF22673">
    <property type="entry name" value="MCP-like_PDC_1"/>
    <property type="match status" value="1"/>
</dbReference>
<reference evidence="9" key="1">
    <citation type="submission" date="2017-09" db="EMBL/GenBank/DDBJ databases">
        <title>Arcobacter canalis sp. nov., a new species isolated from a water canal contaminated with urban sewage.</title>
        <authorList>
            <person name="Perez-Cataluna A."/>
            <person name="Salas-Masso N."/>
            <person name="Figueras M.J."/>
        </authorList>
    </citation>
    <scope>NUCLEOTIDE SEQUENCE [LARGE SCALE GENOMIC DNA]</scope>
    <source>
        <strain evidence="9">CECT 7727</strain>
    </source>
</reference>
<dbReference type="PANTHER" id="PTHR43531">
    <property type="entry name" value="PROTEIN ICFG"/>
    <property type="match status" value="1"/>
</dbReference>
<feature type="compositionally biased region" description="Basic and acidic residues" evidence="4">
    <location>
        <begin position="779"/>
        <end position="794"/>
    </location>
</feature>
<evidence type="ECO:0000256" key="4">
    <source>
        <dbReference type="SAM" id="MobiDB-lite"/>
    </source>
</evidence>
<keyword evidence="5" id="KW-1133">Transmembrane helix</keyword>
<dbReference type="PRINTS" id="PR00260">
    <property type="entry name" value="CHEMTRNSDUCR"/>
</dbReference>
<dbReference type="InterPro" id="IPR004089">
    <property type="entry name" value="MCPsignal_dom"/>
</dbReference>
<feature type="domain" description="HAMP" evidence="7">
    <location>
        <begin position="427"/>
        <end position="474"/>
    </location>
</feature>
<dbReference type="Gene3D" id="3.30.450.20">
    <property type="entry name" value="PAS domain"/>
    <property type="match status" value="2"/>
</dbReference>
<feature type="transmembrane region" description="Helical" evidence="5">
    <location>
        <begin position="32"/>
        <end position="51"/>
    </location>
</feature>
<evidence type="ECO:0000256" key="1">
    <source>
        <dbReference type="ARBA" id="ARBA00022481"/>
    </source>
</evidence>
<dbReference type="InterPro" id="IPR029151">
    <property type="entry name" value="Sensor-like_sf"/>
</dbReference>
<accession>A0ABX4LUR1</accession>
<protein>
    <submittedName>
        <fullName evidence="8">Chemotaxis protein</fullName>
    </submittedName>
</protein>
<dbReference type="SMART" id="SM00283">
    <property type="entry name" value="MA"/>
    <property type="match status" value="1"/>
</dbReference>
<dbReference type="CDD" id="cd11386">
    <property type="entry name" value="MCP_signal"/>
    <property type="match status" value="1"/>
</dbReference>
<feature type="transmembrane region" description="Helical" evidence="5">
    <location>
        <begin position="342"/>
        <end position="362"/>
    </location>
</feature>
<gene>
    <name evidence="8" type="ORF">CPH92_12245</name>
</gene>
<dbReference type="PROSITE" id="PS50885">
    <property type="entry name" value="HAMP"/>
    <property type="match status" value="1"/>
</dbReference>
<dbReference type="InterPro" id="IPR003660">
    <property type="entry name" value="HAMP_dom"/>
</dbReference>
<comment type="similarity">
    <text evidence="2">Belongs to the methyl-accepting chemotaxis (MCP) protein family.</text>
</comment>
<keyword evidence="5" id="KW-0812">Transmembrane</keyword>
<keyword evidence="3" id="KW-0807">Transducer</keyword>
<dbReference type="Proteomes" id="UP000224740">
    <property type="component" value="Unassembled WGS sequence"/>
</dbReference>
<feature type="domain" description="Methyl-accepting transducer" evidence="6">
    <location>
        <begin position="524"/>
        <end position="753"/>
    </location>
</feature>
<evidence type="ECO:0000256" key="3">
    <source>
        <dbReference type="PROSITE-ProRule" id="PRU00284"/>
    </source>
</evidence>
<dbReference type="EMBL" id="NXAO01000059">
    <property type="protein sequence ID" value="PHO14384.1"/>
    <property type="molecule type" value="Genomic_DNA"/>
</dbReference>
<dbReference type="RefSeq" id="WP_099312230.1">
    <property type="nucleotide sequence ID" value="NZ_CP032101.1"/>
</dbReference>
<name>A0ABX4LUR1_9BACT</name>